<evidence type="ECO:0000256" key="3">
    <source>
        <dbReference type="ARBA" id="ARBA00022448"/>
    </source>
</evidence>
<dbReference type="Pfam" id="PF14697">
    <property type="entry name" value="Fer4_21"/>
    <property type="match status" value="1"/>
</dbReference>
<dbReference type="Gene3D" id="3.30.70.20">
    <property type="match status" value="1"/>
</dbReference>
<protein>
    <recommendedName>
        <fullName evidence="9">Ferredoxin</fullName>
    </recommendedName>
</protein>
<dbReference type="KEGG" id="ccel:CCDG5_0864"/>
<keyword evidence="8 9" id="KW-0411">Iron-sulfur</keyword>
<evidence type="ECO:0000256" key="8">
    <source>
        <dbReference type="ARBA" id="ARBA00023014"/>
    </source>
</evidence>
<dbReference type="PATRIC" id="fig|29343.3.peg.919"/>
<dbReference type="Proteomes" id="UP000032431">
    <property type="component" value="Chromosome I"/>
</dbReference>
<dbReference type="PANTHER" id="PTHR42859:SF2">
    <property type="entry name" value="FERREDOXIN"/>
    <property type="match status" value="1"/>
</dbReference>
<dbReference type="PROSITE" id="PS51379">
    <property type="entry name" value="4FE4S_FER_2"/>
    <property type="match status" value="2"/>
</dbReference>
<keyword evidence="6 9" id="KW-0249">Electron transport</keyword>
<evidence type="ECO:0000256" key="7">
    <source>
        <dbReference type="ARBA" id="ARBA00023004"/>
    </source>
</evidence>
<gene>
    <name evidence="11" type="ORF">CCDG5_0864</name>
</gene>
<name>A0A078KS96_9FIRM</name>
<evidence type="ECO:0000256" key="5">
    <source>
        <dbReference type="ARBA" id="ARBA00022723"/>
    </source>
</evidence>
<sequence>MAYEIGEECIKCGACASECPVECITEGDNTYIIDESVCVDCGTCASVCPVDAPKQK</sequence>
<evidence type="ECO:0000256" key="2">
    <source>
        <dbReference type="ARBA" id="ARBA00001966"/>
    </source>
</evidence>
<comment type="function">
    <text evidence="9">Ferredoxins are iron-sulfur proteins that transfer electrons in a wide variety of metabolic reactions.</text>
</comment>
<keyword evidence="3 9" id="KW-0813">Transport</keyword>
<comment type="cofactor">
    <cofactor evidence="2 9">
        <name>[4Fe-4S] cluster</name>
        <dbReference type="ChEBI" id="CHEBI:49883"/>
    </cofactor>
</comment>
<accession>A0A078KS96</accession>
<dbReference type="InterPro" id="IPR000813">
    <property type="entry name" value="7Fe_ferredoxin"/>
</dbReference>
<dbReference type="InterPro" id="IPR017896">
    <property type="entry name" value="4Fe4S_Fe-S-bd"/>
</dbReference>
<evidence type="ECO:0000313" key="11">
    <source>
        <dbReference type="EMBL" id="CDZ23989.1"/>
    </source>
</evidence>
<dbReference type="OrthoDB" id="9803397at2"/>
<proteinExistence type="predicted"/>
<dbReference type="PROSITE" id="PS00198">
    <property type="entry name" value="4FE4S_FER_1"/>
    <property type="match status" value="1"/>
</dbReference>
<feature type="domain" description="4Fe-4S ferredoxin-type" evidence="10">
    <location>
        <begin position="29"/>
        <end position="56"/>
    </location>
</feature>
<dbReference type="InterPro" id="IPR017900">
    <property type="entry name" value="4Fe4S_Fe_S_CS"/>
</dbReference>
<evidence type="ECO:0000313" key="12">
    <source>
        <dbReference type="Proteomes" id="UP000032431"/>
    </source>
</evidence>
<dbReference type="PRINTS" id="PR00354">
    <property type="entry name" value="7FE8SFRDOXIN"/>
</dbReference>
<dbReference type="AlphaFoldDB" id="A0A078KS96"/>
<evidence type="ECO:0000256" key="4">
    <source>
        <dbReference type="ARBA" id="ARBA00022485"/>
    </source>
</evidence>
<evidence type="ECO:0000259" key="10">
    <source>
        <dbReference type="PROSITE" id="PS51379"/>
    </source>
</evidence>
<keyword evidence="12" id="KW-1185">Reference proteome</keyword>
<evidence type="ECO:0000256" key="9">
    <source>
        <dbReference type="RuleBase" id="RU365098"/>
    </source>
</evidence>
<dbReference type="GO" id="GO:0051539">
    <property type="term" value="F:4 iron, 4 sulfur cluster binding"/>
    <property type="evidence" value="ECO:0007669"/>
    <property type="project" value="UniProtKB-UniRule"/>
</dbReference>
<dbReference type="GO" id="GO:0046872">
    <property type="term" value="F:metal ion binding"/>
    <property type="evidence" value="ECO:0007669"/>
    <property type="project" value="UniProtKB-UniRule"/>
</dbReference>
<dbReference type="STRING" id="29343.CCDG5_0864"/>
<keyword evidence="7 9" id="KW-0408">Iron</keyword>
<evidence type="ECO:0000256" key="1">
    <source>
        <dbReference type="ARBA" id="ARBA00001927"/>
    </source>
</evidence>
<keyword evidence="5 9" id="KW-0479">Metal-binding</keyword>
<feature type="domain" description="4Fe-4S ferredoxin-type" evidence="10">
    <location>
        <begin position="1"/>
        <end position="28"/>
    </location>
</feature>
<reference evidence="12" key="1">
    <citation type="submission" date="2014-07" db="EMBL/GenBank/DDBJ databases">
        <authorList>
            <person name="Wibberg D."/>
        </authorList>
    </citation>
    <scope>NUCLEOTIDE SEQUENCE [LARGE SCALE GENOMIC DNA]</scope>
    <source>
        <strain evidence="12">DG5</strain>
    </source>
</reference>
<evidence type="ECO:0000256" key="6">
    <source>
        <dbReference type="ARBA" id="ARBA00022982"/>
    </source>
</evidence>
<dbReference type="EMBL" id="LM995447">
    <property type="protein sequence ID" value="CDZ23989.1"/>
    <property type="molecule type" value="Genomic_DNA"/>
</dbReference>
<dbReference type="GO" id="GO:0009055">
    <property type="term" value="F:electron transfer activity"/>
    <property type="evidence" value="ECO:0007669"/>
    <property type="project" value="UniProtKB-UniRule"/>
</dbReference>
<comment type="cofactor">
    <cofactor evidence="1">
        <name>[3Fe-4S] cluster</name>
        <dbReference type="ChEBI" id="CHEBI:21137"/>
    </cofactor>
</comment>
<organism evidence="11 12">
    <name type="scientific">[Clostridium] cellulosi</name>
    <dbReference type="NCBI Taxonomy" id="29343"/>
    <lineage>
        <taxon>Bacteria</taxon>
        <taxon>Bacillati</taxon>
        <taxon>Bacillota</taxon>
        <taxon>Clostridia</taxon>
        <taxon>Eubacteriales</taxon>
        <taxon>Oscillospiraceae</taxon>
        <taxon>Oscillospiraceae incertae sedis</taxon>
    </lineage>
</organism>
<keyword evidence="4 9" id="KW-0004">4Fe-4S</keyword>
<dbReference type="SUPFAM" id="SSF54862">
    <property type="entry name" value="4Fe-4S ferredoxins"/>
    <property type="match status" value="1"/>
</dbReference>
<dbReference type="HOGENOM" id="CLU_139698_11_4_9"/>
<dbReference type="PANTHER" id="PTHR42859">
    <property type="entry name" value="OXIDOREDUCTASE"/>
    <property type="match status" value="1"/>
</dbReference>
<dbReference type="InterPro" id="IPR050294">
    <property type="entry name" value="RnfB_subfamily"/>
</dbReference>